<dbReference type="InterPro" id="IPR032675">
    <property type="entry name" value="LRR_dom_sf"/>
</dbReference>
<protein>
    <recommendedName>
        <fullName evidence="3">F-box domain-containing protein</fullName>
    </recommendedName>
</protein>
<organism evidence="1 2">
    <name type="scientific">Sistotremastrum niveocremeum HHB9708</name>
    <dbReference type="NCBI Taxonomy" id="1314777"/>
    <lineage>
        <taxon>Eukaryota</taxon>
        <taxon>Fungi</taxon>
        <taxon>Dikarya</taxon>
        <taxon>Basidiomycota</taxon>
        <taxon>Agaricomycotina</taxon>
        <taxon>Agaricomycetes</taxon>
        <taxon>Sistotremastrales</taxon>
        <taxon>Sistotremastraceae</taxon>
        <taxon>Sertulicium</taxon>
        <taxon>Sertulicium niveocremeum</taxon>
    </lineage>
</organism>
<dbReference type="SUPFAM" id="SSF52047">
    <property type="entry name" value="RNI-like"/>
    <property type="match status" value="1"/>
</dbReference>
<reference evidence="1 2" key="1">
    <citation type="journal article" date="2016" name="Mol. Biol. Evol.">
        <title>Comparative Genomics of Early-Diverging Mushroom-Forming Fungi Provides Insights into the Origins of Lignocellulose Decay Capabilities.</title>
        <authorList>
            <person name="Nagy L.G."/>
            <person name="Riley R."/>
            <person name="Tritt A."/>
            <person name="Adam C."/>
            <person name="Daum C."/>
            <person name="Floudas D."/>
            <person name="Sun H."/>
            <person name="Yadav J.S."/>
            <person name="Pangilinan J."/>
            <person name="Larsson K.H."/>
            <person name="Matsuura K."/>
            <person name="Barry K."/>
            <person name="Labutti K."/>
            <person name="Kuo R."/>
            <person name="Ohm R.A."/>
            <person name="Bhattacharya S.S."/>
            <person name="Shirouzu T."/>
            <person name="Yoshinaga Y."/>
            <person name="Martin F.M."/>
            <person name="Grigoriev I.V."/>
            <person name="Hibbett D.S."/>
        </authorList>
    </citation>
    <scope>NUCLEOTIDE SEQUENCE [LARGE SCALE GENOMIC DNA]</scope>
    <source>
        <strain evidence="1 2">HHB9708</strain>
    </source>
</reference>
<gene>
    <name evidence="1" type="ORF">SISNIDRAFT_551275</name>
</gene>
<proteinExistence type="predicted"/>
<dbReference type="STRING" id="1314777.A0A164RUS7"/>
<dbReference type="EMBL" id="KV419418">
    <property type="protein sequence ID" value="KZS90904.1"/>
    <property type="molecule type" value="Genomic_DNA"/>
</dbReference>
<accession>A0A164RUS7</accession>
<evidence type="ECO:0000313" key="1">
    <source>
        <dbReference type="EMBL" id="KZS90904.1"/>
    </source>
</evidence>
<evidence type="ECO:0008006" key="3">
    <source>
        <dbReference type="Google" id="ProtNLM"/>
    </source>
</evidence>
<keyword evidence="2" id="KW-1185">Reference proteome</keyword>
<dbReference type="Gene3D" id="3.80.10.10">
    <property type="entry name" value="Ribonuclease Inhibitor"/>
    <property type="match status" value="1"/>
</dbReference>
<name>A0A164RUS7_9AGAM</name>
<dbReference type="AlphaFoldDB" id="A0A164RUS7"/>
<evidence type="ECO:0000313" key="2">
    <source>
        <dbReference type="Proteomes" id="UP000076722"/>
    </source>
</evidence>
<dbReference type="Proteomes" id="UP000076722">
    <property type="component" value="Unassembled WGS sequence"/>
</dbReference>
<dbReference type="OrthoDB" id="3543113at2759"/>
<sequence length="516" mass="58203">MTTELSQPASLGLSSTKQVWSTPELVGIICANVDQPSLGRLGRVNKAISDVSLAILYHTVSTNFYDLIKILSPTEVTENRGLIFTKPIEETDWARFLRYTKFVRSLTLANVDSAAEIFCVMDATRPPEPIFPSLQSFSCDDIGTTNYLTNLTLHNRLSHLAIKGWKPPVRLLQNIRSLASSLQSLMLTDTSMRLDLSTHAELIQLLPAFSSLIHIELPPTFMTAKVFDLLAGKQHLETIRMSKLERWEVGPKQRYFPDFVYGFRFPEGSFPALKILSIRDPSSHPQRRISIRSGFKSLQTLYLNLSGEPSYSNIQTYFHALTHGFTALTQLVIDASAKHDTYDSEATFSMLEPLLCLSQLNTFSFANSSPVSLADRYIDQITRAWPLLTYFAFDLRLFKESGHTELTLSSLIPFMQNCKFLRVLRIRLDTSIKPPLELTDELVFPKDFELLDLLNSTPGEVNDVAGYIADSLSDKANFCCGGDEKEIGRDRMDKWRAISDLVDIIRKAKGRALRRA</sequence>